<name>A0A1H0U7M3_9BACI</name>
<dbReference type="RefSeq" id="WP_090853516.1">
    <property type="nucleotide sequence ID" value="NZ_FNJU01000004.1"/>
</dbReference>
<dbReference type="EMBL" id="FNJU01000004">
    <property type="protein sequence ID" value="SDP62060.1"/>
    <property type="molecule type" value="Genomic_DNA"/>
</dbReference>
<sequence>MSDTRSGMMGAGRLPGIPFYDINEPDLNQGLSGDHYEIMLNNHYIGNKKLLYENDSMADVDDFLKLQGYTEFKSELEGDHYHIQTSKQHEADIKNALTVYLNNR</sequence>
<dbReference type="AlphaFoldDB" id="A0A1H0U7M3"/>
<proteinExistence type="predicted"/>
<organism evidence="1 2">
    <name type="scientific">Litchfieldia salsa</name>
    <dbReference type="NCBI Taxonomy" id="930152"/>
    <lineage>
        <taxon>Bacteria</taxon>
        <taxon>Bacillati</taxon>
        <taxon>Bacillota</taxon>
        <taxon>Bacilli</taxon>
        <taxon>Bacillales</taxon>
        <taxon>Bacillaceae</taxon>
        <taxon>Litchfieldia</taxon>
    </lineage>
</organism>
<dbReference type="Proteomes" id="UP000199159">
    <property type="component" value="Unassembled WGS sequence"/>
</dbReference>
<accession>A0A1H0U7M3</accession>
<evidence type="ECO:0000313" key="2">
    <source>
        <dbReference type="Proteomes" id="UP000199159"/>
    </source>
</evidence>
<gene>
    <name evidence="1" type="ORF">SAMN05216565_104200</name>
</gene>
<reference evidence="2" key="1">
    <citation type="submission" date="2016-10" db="EMBL/GenBank/DDBJ databases">
        <authorList>
            <person name="Varghese N."/>
            <person name="Submissions S."/>
        </authorList>
    </citation>
    <scope>NUCLEOTIDE SEQUENCE [LARGE SCALE GENOMIC DNA]</scope>
    <source>
        <strain evidence="2">IBRC-M10078</strain>
    </source>
</reference>
<protein>
    <submittedName>
        <fullName evidence="1">Uncharacterized protein</fullName>
    </submittedName>
</protein>
<evidence type="ECO:0000313" key="1">
    <source>
        <dbReference type="EMBL" id="SDP62060.1"/>
    </source>
</evidence>
<dbReference type="OrthoDB" id="2934253at2"/>
<keyword evidence="2" id="KW-1185">Reference proteome</keyword>